<evidence type="ECO:0000256" key="4">
    <source>
        <dbReference type="ARBA" id="ARBA00023186"/>
    </source>
</evidence>
<dbReference type="InterPro" id="IPR025734">
    <property type="entry name" value="EspG"/>
</dbReference>
<evidence type="ECO:0000256" key="3">
    <source>
        <dbReference type="ARBA" id="ARBA00022490"/>
    </source>
</evidence>
<keyword evidence="3" id="KW-0963">Cytoplasm</keyword>
<evidence type="ECO:0000313" key="6">
    <source>
        <dbReference type="Proteomes" id="UP000598360"/>
    </source>
</evidence>
<dbReference type="Pfam" id="PF14011">
    <property type="entry name" value="ESX-1_EspG"/>
    <property type="match status" value="1"/>
</dbReference>
<evidence type="ECO:0000256" key="2">
    <source>
        <dbReference type="ARBA" id="ARBA00006411"/>
    </source>
</evidence>
<evidence type="ECO:0000313" key="5">
    <source>
        <dbReference type="EMBL" id="MBE9374402.1"/>
    </source>
</evidence>
<accession>A0A929B712</accession>
<protein>
    <submittedName>
        <fullName evidence="5">ESX secretion-associated protein EspG</fullName>
    </submittedName>
</protein>
<reference evidence="5" key="1">
    <citation type="submission" date="2020-10" db="EMBL/GenBank/DDBJ databases">
        <title>Diversity and distribution of actinomycetes associated with coral in the coast of Hainan.</title>
        <authorList>
            <person name="Li F."/>
        </authorList>
    </citation>
    <scope>NUCLEOTIDE SEQUENCE</scope>
    <source>
        <strain evidence="5">HNM0983</strain>
    </source>
</reference>
<comment type="similarity">
    <text evidence="2">Belongs to the EspG family.</text>
</comment>
<keyword evidence="6" id="KW-1185">Reference proteome</keyword>
<organism evidence="5 6">
    <name type="scientific">Saccharopolyspora montiporae</name>
    <dbReference type="NCBI Taxonomy" id="2781240"/>
    <lineage>
        <taxon>Bacteria</taxon>
        <taxon>Bacillati</taxon>
        <taxon>Actinomycetota</taxon>
        <taxon>Actinomycetes</taxon>
        <taxon>Pseudonocardiales</taxon>
        <taxon>Pseudonocardiaceae</taxon>
        <taxon>Saccharopolyspora</taxon>
    </lineage>
</organism>
<sequence length="256" mass="27037">MLSSAEFDVVCAAEGRTDRRALVLDVPSPGTTGAERAHLVAQVWSELRARGLAEPGRDRAAPDLADLLAALDRPHRSVDVRIWADRPIRAQAAAGAAAVLAIVDTDLVELHPIRPGGLVEAAVSVAGDAAAGAGRSVSLPNEHLREAGRLVGPDDPQELGYELRALGVAPDDAVDVANMVSGMGMRGQFGAQMADRRGGRAERARGVVGFHDTPGGRYLHVLRGAADRREWSTVAPADNARIAEYVIELFDVLDRG</sequence>
<comment type="caution">
    <text evidence="5">The sequence shown here is derived from an EMBL/GenBank/DDBJ whole genome shotgun (WGS) entry which is preliminary data.</text>
</comment>
<keyword evidence="4" id="KW-0143">Chaperone</keyword>
<dbReference type="Proteomes" id="UP000598360">
    <property type="component" value="Unassembled WGS sequence"/>
</dbReference>
<dbReference type="AlphaFoldDB" id="A0A929B712"/>
<gene>
    <name evidence="5" type="ORF">IQ251_08055</name>
</gene>
<comment type="subcellular location">
    <subcellularLocation>
        <location evidence="1">Cytoplasm</location>
    </subcellularLocation>
</comment>
<dbReference type="EMBL" id="JADEYC010000012">
    <property type="protein sequence ID" value="MBE9374402.1"/>
    <property type="molecule type" value="Genomic_DNA"/>
</dbReference>
<evidence type="ECO:0000256" key="1">
    <source>
        <dbReference type="ARBA" id="ARBA00004496"/>
    </source>
</evidence>
<proteinExistence type="inferred from homology"/>
<name>A0A929B712_9PSEU</name>